<dbReference type="Gene3D" id="1.20.1260.10">
    <property type="match status" value="1"/>
</dbReference>
<gene>
    <name evidence="3" type="ORF">J2S00_002503</name>
</gene>
<proteinExistence type="predicted"/>
<evidence type="ECO:0000313" key="4">
    <source>
        <dbReference type="Proteomes" id="UP001232445"/>
    </source>
</evidence>
<organism evidence="3 4">
    <name type="scientific">Caldalkalibacillus uzonensis</name>
    <dbReference type="NCBI Taxonomy" id="353224"/>
    <lineage>
        <taxon>Bacteria</taxon>
        <taxon>Bacillati</taxon>
        <taxon>Bacillota</taxon>
        <taxon>Bacilli</taxon>
        <taxon>Bacillales</taxon>
        <taxon>Bacillaceae</taxon>
        <taxon>Caldalkalibacillus</taxon>
    </lineage>
</organism>
<comment type="caution">
    <text evidence="3">The sequence shown here is derived from an EMBL/GenBank/DDBJ whole genome shotgun (WGS) entry which is preliminary data.</text>
</comment>
<evidence type="ECO:0000256" key="1">
    <source>
        <dbReference type="SAM" id="MobiDB-lite"/>
    </source>
</evidence>
<sequence length="188" mass="22202">MYHQHAYPHTNHWLASSPANAPHYPSQPLHPQMTYSTPQPMSMSHPTPDYRIQGEFQTLLASIMNGIVGEAQAIDFYSRLLQMAPNERHRQAIQHALDDEKVHLELFSQLYTDLSGQRPQYTFNPVQFQTYQEGLYKAYEGELEAYEEYRDVYLFTMDKRVRDVFLRAFTDEIEHATRFSFLFFDQKL</sequence>
<evidence type="ECO:0000313" key="3">
    <source>
        <dbReference type="EMBL" id="MDQ0339710.1"/>
    </source>
</evidence>
<dbReference type="InterPro" id="IPR009078">
    <property type="entry name" value="Ferritin-like_SF"/>
</dbReference>
<dbReference type="RefSeq" id="WP_307340127.1">
    <property type="nucleotide sequence ID" value="NZ_JAUSUQ010000009.1"/>
</dbReference>
<dbReference type="SUPFAM" id="SSF47240">
    <property type="entry name" value="Ferritin-like"/>
    <property type="match status" value="1"/>
</dbReference>
<keyword evidence="4" id="KW-1185">Reference proteome</keyword>
<dbReference type="InterPro" id="IPR003251">
    <property type="entry name" value="Rr_diiron-bd_dom"/>
</dbReference>
<feature type="compositionally biased region" description="Polar residues" evidence="1">
    <location>
        <begin position="33"/>
        <end position="45"/>
    </location>
</feature>
<reference evidence="3 4" key="1">
    <citation type="submission" date="2023-07" db="EMBL/GenBank/DDBJ databases">
        <title>Genomic Encyclopedia of Type Strains, Phase IV (KMG-IV): sequencing the most valuable type-strain genomes for metagenomic binning, comparative biology and taxonomic classification.</title>
        <authorList>
            <person name="Goeker M."/>
        </authorList>
    </citation>
    <scope>NUCLEOTIDE SEQUENCE [LARGE SCALE GENOMIC DNA]</scope>
    <source>
        <strain evidence="3 4">DSM 17740</strain>
    </source>
</reference>
<dbReference type="EMBL" id="JAUSUQ010000009">
    <property type="protein sequence ID" value="MDQ0339710.1"/>
    <property type="molecule type" value="Genomic_DNA"/>
</dbReference>
<protein>
    <submittedName>
        <fullName evidence="3">Rubrerythrin</fullName>
    </submittedName>
</protein>
<feature type="domain" description="Rubrerythrin diiron-binding" evidence="2">
    <location>
        <begin position="65"/>
        <end position="180"/>
    </location>
</feature>
<name>A0ABU0CTK7_9BACI</name>
<accession>A0ABU0CTK7</accession>
<dbReference type="Proteomes" id="UP001232445">
    <property type="component" value="Unassembled WGS sequence"/>
</dbReference>
<dbReference type="CDD" id="cd00657">
    <property type="entry name" value="Ferritin_like"/>
    <property type="match status" value="1"/>
</dbReference>
<feature type="region of interest" description="Disordered" evidence="1">
    <location>
        <begin position="18"/>
        <end position="45"/>
    </location>
</feature>
<dbReference type="InterPro" id="IPR012347">
    <property type="entry name" value="Ferritin-like"/>
</dbReference>
<evidence type="ECO:0000259" key="2">
    <source>
        <dbReference type="Pfam" id="PF02915"/>
    </source>
</evidence>
<dbReference type="Pfam" id="PF02915">
    <property type="entry name" value="Rubrerythrin"/>
    <property type="match status" value="1"/>
</dbReference>